<feature type="coiled-coil region" evidence="1">
    <location>
        <begin position="336"/>
        <end position="374"/>
    </location>
</feature>
<sequence length="745" mass="87261">MELRTKWNEKTELVQQAFEQAFTLAENVKDELGQYVTIEKEIDILKSQQKNWQQNRFEIVIVGEFSTGKSTFINALLRKEVLPSKVTPTTATVNFIRHLDDGPGRELAVVHFQDGKTVDVSFDELDEYVTEMSKKLEVSSQVKYVDIFIDSPYLKDGVVLVDTPGLQALHPEHERITKEQIKKSNASILLFNLEQPGKQTEFKFLRELADSIDRIFFVGNRLDGVPEDQIQEVIDILEGALKQNDYQSVPVDRAKLYPLSALQALKSRDTNVKTKHWENTPVEELFSQSRFGNFEQQLESYLFDGEKAQDLLRAPYLSILNFYSELGRKLAEVKELVAGQIDIEQLEAQQQRLMDEIELRKIQLKNDIMQLKNLFQDEIRASEQDFNSRFDKLVDDIKESVNQVISNEELEEMIQHEILSFNNRYELLFTQSVDDLAGRLNDVMRQRLDGFEVNVDTSTIQIDTSVKANLAIKNTKKLDIMQIREEVEAKFKAQQQDIEEDKELLKQKIEAEANLKFKQMEIDEMKKRHDEEIAFRNMLINRTSATKKEYGVIKERTLWFDKKGFRDVKNEEYDLLIEQRRRIMKENEEKLSTARREQMEAMFSSSAISSNFEDMEDFREAKRELRHQKEATYLQQVSEHVQAMDRALEKEKRRILRDLESALLTKKRDYRSFLRDLDALKIAQERITQYTEEQDQSLAESQKHLEERKQLIEQNTNEQARISEIVSNIEKVISAENARIQIEII</sequence>
<protein>
    <recommendedName>
        <fullName evidence="2">Dynamin N-terminal domain-containing protein</fullName>
    </recommendedName>
</protein>
<dbReference type="InterPro" id="IPR051943">
    <property type="entry name" value="TRAFAC_Dynamin-like_GTPase"/>
</dbReference>
<feature type="coiled-coil region" evidence="1">
    <location>
        <begin position="484"/>
        <end position="528"/>
    </location>
</feature>
<name>A0A432LB49_9BACI</name>
<dbReference type="RefSeq" id="WP_126659519.1">
    <property type="nucleotide sequence ID" value="NZ_RYYR01000016.1"/>
</dbReference>
<evidence type="ECO:0000313" key="4">
    <source>
        <dbReference type="Proteomes" id="UP000287910"/>
    </source>
</evidence>
<dbReference type="Pfam" id="PF00350">
    <property type="entry name" value="Dynamin_N"/>
    <property type="match status" value="1"/>
</dbReference>
<accession>A0A432LB49</accession>
<evidence type="ECO:0000313" key="3">
    <source>
        <dbReference type="EMBL" id="RUL51307.1"/>
    </source>
</evidence>
<dbReference type="PANTHER" id="PTHR43681">
    <property type="entry name" value="TRANSMEMBRANE GTPASE FZO"/>
    <property type="match status" value="1"/>
</dbReference>
<evidence type="ECO:0000259" key="2">
    <source>
        <dbReference type="Pfam" id="PF00350"/>
    </source>
</evidence>
<dbReference type="InterPro" id="IPR027417">
    <property type="entry name" value="P-loop_NTPase"/>
</dbReference>
<dbReference type="CDD" id="cd09912">
    <property type="entry name" value="DLP_2"/>
    <property type="match status" value="1"/>
</dbReference>
<reference evidence="3 4" key="1">
    <citation type="submission" date="2018-12" db="EMBL/GenBank/DDBJ databases">
        <title>Lysinibacillus antri sp. nov., isolated from a cave soil.</title>
        <authorList>
            <person name="Narsing Rao M.P."/>
            <person name="Zhang H."/>
            <person name="Dong Z.-Y."/>
            <person name="Niu X.-K."/>
            <person name="Zhang K."/>
            <person name="Fang B.-Z."/>
            <person name="Kang Y.-Q."/>
            <person name="Xiao M."/>
            <person name="Li W.-J."/>
        </authorList>
    </citation>
    <scope>NUCLEOTIDE SEQUENCE [LARGE SCALE GENOMIC DNA]</scope>
    <source>
        <strain evidence="3 4">SYSU K30002</strain>
    </source>
</reference>
<dbReference type="Proteomes" id="UP000287910">
    <property type="component" value="Unassembled WGS sequence"/>
</dbReference>
<dbReference type="SUPFAM" id="SSF52540">
    <property type="entry name" value="P-loop containing nucleoside triphosphate hydrolases"/>
    <property type="match status" value="1"/>
</dbReference>
<dbReference type="PANTHER" id="PTHR43681:SF1">
    <property type="entry name" value="SARCALUMENIN"/>
    <property type="match status" value="1"/>
</dbReference>
<dbReference type="InterPro" id="IPR045063">
    <property type="entry name" value="Dynamin_N"/>
</dbReference>
<evidence type="ECO:0000256" key="1">
    <source>
        <dbReference type="SAM" id="Coils"/>
    </source>
</evidence>
<dbReference type="Gene3D" id="3.40.50.300">
    <property type="entry name" value="P-loop containing nucleotide triphosphate hydrolases"/>
    <property type="match status" value="1"/>
</dbReference>
<dbReference type="EMBL" id="RYYR01000016">
    <property type="protein sequence ID" value="RUL51307.1"/>
    <property type="molecule type" value="Genomic_DNA"/>
</dbReference>
<comment type="caution">
    <text evidence="3">The sequence shown here is derived from an EMBL/GenBank/DDBJ whole genome shotgun (WGS) entry which is preliminary data.</text>
</comment>
<gene>
    <name evidence="3" type="ORF">EK386_12550</name>
</gene>
<feature type="domain" description="Dynamin N-terminal" evidence="2">
    <location>
        <begin position="59"/>
        <end position="217"/>
    </location>
</feature>
<proteinExistence type="predicted"/>
<organism evidence="3 4">
    <name type="scientific">Lysinibacillus antri</name>
    <dbReference type="NCBI Taxonomy" id="2498145"/>
    <lineage>
        <taxon>Bacteria</taxon>
        <taxon>Bacillati</taxon>
        <taxon>Bacillota</taxon>
        <taxon>Bacilli</taxon>
        <taxon>Bacillales</taxon>
        <taxon>Bacillaceae</taxon>
        <taxon>Lysinibacillus</taxon>
    </lineage>
</organism>
<keyword evidence="1" id="KW-0175">Coiled coil</keyword>
<dbReference type="AlphaFoldDB" id="A0A432LB49"/>
<keyword evidence="4" id="KW-1185">Reference proteome</keyword>